<reference evidence="2 3" key="1">
    <citation type="submission" date="2021-05" db="EMBL/GenBank/DDBJ databases">
        <title>A Polyphasic approach of four new species of the genus Ohtaekwangia: Ohtaekwangia histidinii sp. nov., Ohtaekwangia cretensis sp. nov., Ohtaekwangia indiensis sp. nov., Ohtaekwangia reichenbachii sp. nov. from diverse environment.</title>
        <authorList>
            <person name="Octaviana S."/>
        </authorList>
    </citation>
    <scope>NUCLEOTIDE SEQUENCE [LARGE SCALE GENOMIC DNA]</scope>
    <source>
        <strain evidence="2 3">PWU20</strain>
    </source>
</reference>
<organism evidence="2 3">
    <name type="scientific">Chryseosolibacter indicus</name>
    <dbReference type="NCBI Taxonomy" id="2782351"/>
    <lineage>
        <taxon>Bacteria</taxon>
        <taxon>Pseudomonadati</taxon>
        <taxon>Bacteroidota</taxon>
        <taxon>Cytophagia</taxon>
        <taxon>Cytophagales</taxon>
        <taxon>Chryseotaleaceae</taxon>
        <taxon>Chryseosolibacter</taxon>
    </lineage>
</organism>
<dbReference type="InterPro" id="IPR010982">
    <property type="entry name" value="Lambda_DNA-bd_dom_sf"/>
</dbReference>
<dbReference type="Gene3D" id="1.10.260.40">
    <property type="entry name" value="lambda repressor-like DNA-binding domains"/>
    <property type="match status" value="1"/>
</dbReference>
<accession>A0ABS5VWR6</accession>
<dbReference type="Proteomes" id="UP000772618">
    <property type="component" value="Unassembled WGS sequence"/>
</dbReference>
<feature type="domain" description="HTH cro/C1-type" evidence="1">
    <location>
        <begin position="44"/>
        <end position="79"/>
    </location>
</feature>
<dbReference type="Pfam" id="PF01381">
    <property type="entry name" value="HTH_3"/>
    <property type="match status" value="1"/>
</dbReference>
<evidence type="ECO:0000313" key="2">
    <source>
        <dbReference type="EMBL" id="MBT1704446.1"/>
    </source>
</evidence>
<dbReference type="SUPFAM" id="SSF47413">
    <property type="entry name" value="lambda repressor-like DNA-binding domains"/>
    <property type="match status" value="1"/>
</dbReference>
<evidence type="ECO:0000313" key="3">
    <source>
        <dbReference type="Proteomes" id="UP000772618"/>
    </source>
</evidence>
<dbReference type="InterPro" id="IPR001387">
    <property type="entry name" value="Cro/C1-type_HTH"/>
</dbReference>
<name>A0ABS5VWR6_9BACT</name>
<protein>
    <submittedName>
        <fullName evidence="2">Helix-turn-helix domain-containing protein</fullName>
    </submittedName>
</protein>
<keyword evidence="3" id="KW-1185">Reference proteome</keyword>
<dbReference type="PROSITE" id="PS50943">
    <property type="entry name" value="HTH_CROC1"/>
    <property type="match status" value="1"/>
</dbReference>
<comment type="caution">
    <text evidence="2">The sequence shown here is derived from an EMBL/GenBank/DDBJ whole genome shotgun (WGS) entry which is preliminary data.</text>
</comment>
<evidence type="ECO:0000259" key="1">
    <source>
        <dbReference type="PROSITE" id="PS50943"/>
    </source>
</evidence>
<dbReference type="RefSeq" id="WP_254154408.1">
    <property type="nucleotide sequence ID" value="NZ_JAHESD010000031.1"/>
</dbReference>
<proteinExistence type="predicted"/>
<sequence length="84" mass="9554">MKAKQSGSVEQDPEEVIKKVGKKMAMLRKKLGYKNSDDFAYDNDVNRSQYGKYEAGSQDLRLKSLIKMVNKLGMTIEEFFGKGL</sequence>
<dbReference type="EMBL" id="JAHESD010000031">
    <property type="protein sequence ID" value="MBT1704446.1"/>
    <property type="molecule type" value="Genomic_DNA"/>
</dbReference>
<gene>
    <name evidence="2" type="ORF">KK060_14220</name>
</gene>